<evidence type="ECO:0000313" key="11">
    <source>
        <dbReference type="Proteomes" id="UP000694871"/>
    </source>
</evidence>
<dbReference type="RefSeq" id="XP_015266651.1">
    <property type="nucleotide sequence ID" value="XM_015411165.1"/>
</dbReference>
<organism evidence="11 12">
    <name type="scientific">Gekko japonicus</name>
    <name type="common">Schlegel's Japanese gecko</name>
    <dbReference type="NCBI Taxonomy" id="146911"/>
    <lineage>
        <taxon>Eukaryota</taxon>
        <taxon>Metazoa</taxon>
        <taxon>Chordata</taxon>
        <taxon>Craniata</taxon>
        <taxon>Vertebrata</taxon>
        <taxon>Euteleostomi</taxon>
        <taxon>Lepidosauria</taxon>
        <taxon>Squamata</taxon>
        <taxon>Bifurcata</taxon>
        <taxon>Gekkota</taxon>
        <taxon>Gekkonidae</taxon>
        <taxon>Gekkoninae</taxon>
        <taxon>Gekko</taxon>
    </lineage>
</organism>
<dbReference type="InterPro" id="IPR020894">
    <property type="entry name" value="Cadherin_CS"/>
</dbReference>
<evidence type="ECO:0000256" key="4">
    <source>
        <dbReference type="ARBA" id="ARBA00022837"/>
    </source>
</evidence>
<keyword evidence="2 9" id="KW-0812">Transmembrane</keyword>
<keyword evidence="11" id="KW-1185">Reference proteome</keyword>
<feature type="domain" description="Cadherin" evidence="10">
    <location>
        <begin position="372"/>
        <end position="476"/>
    </location>
</feature>
<dbReference type="PROSITE" id="PS00232">
    <property type="entry name" value="CADHERIN_1"/>
    <property type="match status" value="3"/>
</dbReference>
<feature type="domain" description="Cadherin" evidence="10">
    <location>
        <begin position="36"/>
        <end position="140"/>
    </location>
</feature>
<dbReference type="GeneID" id="107110388"/>
<keyword evidence="3" id="KW-0677">Repeat</keyword>
<dbReference type="Proteomes" id="UP000694871">
    <property type="component" value="Unplaced"/>
</dbReference>
<dbReference type="Gene3D" id="2.60.40.60">
    <property type="entry name" value="Cadherins"/>
    <property type="match status" value="4"/>
</dbReference>
<dbReference type="Pfam" id="PF16492">
    <property type="entry name" value="Cadherin_C_2"/>
    <property type="match status" value="1"/>
</dbReference>
<evidence type="ECO:0000256" key="1">
    <source>
        <dbReference type="ARBA" id="ARBA00004167"/>
    </source>
</evidence>
<comment type="subcellular location">
    <subcellularLocation>
        <location evidence="1">Membrane</location>
        <topology evidence="1">Single-pass membrane protein</topology>
    </subcellularLocation>
</comment>
<dbReference type="CDD" id="cd11304">
    <property type="entry name" value="Cadherin_repeat"/>
    <property type="match status" value="4"/>
</dbReference>
<dbReference type="PANTHER" id="PTHR24028">
    <property type="entry name" value="CADHERIN-87A"/>
    <property type="match status" value="1"/>
</dbReference>
<dbReference type="InterPro" id="IPR002126">
    <property type="entry name" value="Cadherin-like_dom"/>
</dbReference>
<dbReference type="SMART" id="SM00112">
    <property type="entry name" value="CA"/>
    <property type="match status" value="4"/>
</dbReference>
<dbReference type="InterPro" id="IPR032455">
    <property type="entry name" value="Cadherin_C"/>
</dbReference>
<evidence type="ECO:0000256" key="6">
    <source>
        <dbReference type="ARBA" id="ARBA00023136"/>
    </source>
</evidence>
<dbReference type="PANTHER" id="PTHR24028:SF234">
    <property type="entry name" value="PROTOCADHERIN GAMMA-A3"/>
    <property type="match status" value="1"/>
</dbReference>
<feature type="domain" description="Cadherin" evidence="10">
    <location>
        <begin position="256"/>
        <end position="355"/>
    </location>
</feature>
<dbReference type="PROSITE" id="PS50268">
    <property type="entry name" value="CADHERIN_2"/>
    <property type="match status" value="4"/>
</dbReference>
<evidence type="ECO:0000256" key="3">
    <source>
        <dbReference type="ARBA" id="ARBA00022737"/>
    </source>
</evidence>
<name>A0ABM1JYW4_GEKJA</name>
<dbReference type="PRINTS" id="PR00205">
    <property type="entry name" value="CADHERIN"/>
</dbReference>
<accession>A0ABM1JYW4</accession>
<keyword evidence="6 9" id="KW-0472">Membrane</keyword>
<evidence type="ECO:0000256" key="5">
    <source>
        <dbReference type="ARBA" id="ARBA00022989"/>
    </source>
</evidence>
<dbReference type="SUPFAM" id="SSF49313">
    <property type="entry name" value="Cadherin-like"/>
    <property type="match status" value="4"/>
</dbReference>
<evidence type="ECO:0000259" key="10">
    <source>
        <dbReference type="PROSITE" id="PS50268"/>
    </source>
</evidence>
<evidence type="ECO:0000256" key="7">
    <source>
        <dbReference type="ARBA" id="ARBA00023180"/>
    </source>
</evidence>
<sequence>MSNTSSHYRTVLERRSGSMQIHVIVLDANDNAPVFTQPIYKVNVLENVPLGFVLTTVKATDLDEGVNSEITYTFRTKSEKISQIFRLNSQTGEISVQGNLDFEEQEFFEIDVQAQDPEGLSSLAKVFVTVLDANDNAPEITVSSFFTSVPENSQSGTIIALLRVKDKDSGENGKVTCFIPPNFPFQLQKSVDNYYTLMTDGNLDREVVEHYNLTITATDRGTPLLSTTTYFPIKILDVNDNAPIFKEIFYKSYSFENNPTGASLMMLEANDPDWGTNSTVTYSILDGNDPTVSIASLLSVNTETGVVYALRPFDYEEFQQINFQVKAQDGGSPSLSSDVSVTLFILDQNDNAPQILYPSAPTDGSTGVELAPRSSEPGYLVTKVVAVDADSGQNAWLSYQLLKATEPGLFSIGLHTGEIRTARFFLDKDALKQSLVVLVKDNGQPPLSASVTVTVVLADSIPESLSDISSISTPADPQSDLTFYLVVAVAFVSCLFFTFFLVLLAIRLHRWRTSQLCHSGSGSFTGVPVSQFVGIDGVRAFLHSYCQEVSLTTDSRKSRIFFPIGSCTNTLTHQQVSGEPGFKYLPEDLNIANEAQASQEVPAY</sequence>
<feature type="transmembrane region" description="Helical" evidence="9">
    <location>
        <begin position="481"/>
        <end position="506"/>
    </location>
</feature>
<dbReference type="Pfam" id="PF00028">
    <property type="entry name" value="Cadherin"/>
    <property type="match status" value="4"/>
</dbReference>
<keyword evidence="7" id="KW-0325">Glycoprotein</keyword>
<feature type="domain" description="Cadherin" evidence="10">
    <location>
        <begin position="141"/>
        <end position="245"/>
    </location>
</feature>
<evidence type="ECO:0000313" key="12">
    <source>
        <dbReference type="RefSeq" id="XP_015266651.1"/>
    </source>
</evidence>
<keyword evidence="4 8" id="KW-0106">Calcium</keyword>
<reference evidence="12" key="1">
    <citation type="submission" date="2025-08" db="UniProtKB">
        <authorList>
            <consortium name="RefSeq"/>
        </authorList>
    </citation>
    <scope>IDENTIFICATION</scope>
</reference>
<keyword evidence="5 9" id="KW-1133">Transmembrane helix</keyword>
<proteinExistence type="predicted"/>
<evidence type="ECO:0000256" key="8">
    <source>
        <dbReference type="PROSITE-ProRule" id="PRU00043"/>
    </source>
</evidence>
<evidence type="ECO:0000256" key="2">
    <source>
        <dbReference type="ARBA" id="ARBA00022692"/>
    </source>
</evidence>
<evidence type="ECO:0000256" key="9">
    <source>
        <dbReference type="SAM" id="Phobius"/>
    </source>
</evidence>
<dbReference type="InterPro" id="IPR050174">
    <property type="entry name" value="Protocadherin/Cadherin-CA"/>
</dbReference>
<dbReference type="InterPro" id="IPR015919">
    <property type="entry name" value="Cadherin-like_sf"/>
</dbReference>
<protein>
    <submittedName>
        <fullName evidence="12">Protocadherin gamma-A1-like</fullName>
    </submittedName>
</protein>
<gene>
    <name evidence="12" type="primary">LOC107110388</name>
</gene>